<dbReference type="SMART" id="SM00490">
    <property type="entry name" value="HELICc"/>
    <property type="match status" value="1"/>
</dbReference>
<evidence type="ECO:0000256" key="5">
    <source>
        <dbReference type="ARBA" id="ARBA00022840"/>
    </source>
</evidence>
<dbReference type="GO" id="GO:0005524">
    <property type="term" value="F:ATP binding"/>
    <property type="evidence" value="ECO:0007669"/>
    <property type="project" value="UniProtKB-KW"/>
</dbReference>
<dbReference type="Pfam" id="PF00271">
    <property type="entry name" value="Helicase_C"/>
    <property type="match status" value="1"/>
</dbReference>
<feature type="domain" description="Helicase C-terminal" evidence="11">
    <location>
        <begin position="264"/>
        <end position="418"/>
    </location>
</feature>
<keyword evidence="7" id="KW-0413">Isomerase</keyword>
<keyword evidence="4 12" id="KW-0347">Helicase</keyword>
<name>A0A1T4MMP9_9SPIR</name>
<dbReference type="GO" id="GO:0043138">
    <property type="term" value="F:3'-5' DNA helicase activity"/>
    <property type="evidence" value="ECO:0007669"/>
    <property type="project" value="UniProtKB-EC"/>
</dbReference>
<evidence type="ECO:0000256" key="8">
    <source>
        <dbReference type="ARBA" id="ARBA00034617"/>
    </source>
</evidence>
<comment type="catalytic activity">
    <reaction evidence="8">
        <text>Couples ATP hydrolysis with the unwinding of duplex DNA by translocating in the 3'-5' direction.</text>
        <dbReference type="EC" id="5.6.2.4"/>
    </reaction>
</comment>
<dbReference type="PROSITE" id="PS51194">
    <property type="entry name" value="HELICASE_CTER"/>
    <property type="match status" value="1"/>
</dbReference>
<dbReference type="STRING" id="225004.SAMN02745152_00920"/>
<dbReference type="OrthoDB" id="9763310at2"/>
<dbReference type="InterPro" id="IPR001650">
    <property type="entry name" value="Helicase_C-like"/>
</dbReference>
<dbReference type="PANTHER" id="PTHR13710">
    <property type="entry name" value="DNA HELICASE RECQ FAMILY MEMBER"/>
    <property type="match status" value="1"/>
</dbReference>
<gene>
    <name evidence="12" type="ORF">SAMN02745152_00920</name>
</gene>
<dbReference type="AlphaFoldDB" id="A0A1T4MMP9"/>
<protein>
    <recommendedName>
        <fullName evidence="9">DNA 3'-5' helicase</fullName>
        <ecNumber evidence="9">5.6.2.4</ecNumber>
    </recommendedName>
</protein>
<keyword evidence="6" id="KW-0238">DNA-binding</keyword>
<accession>A0A1T4MMP9</accession>
<dbReference type="GO" id="GO:0005694">
    <property type="term" value="C:chromosome"/>
    <property type="evidence" value="ECO:0007669"/>
    <property type="project" value="TreeGrafter"/>
</dbReference>
<dbReference type="InterPro" id="IPR011545">
    <property type="entry name" value="DEAD/DEAH_box_helicase_dom"/>
</dbReference>
<evidence type="ECO:0000256" key="2">
    <source>
        <dbReference type="ARBA" id="ARBA00022741"/>
    </source>
</evidence>
<evidence type="ECO:0000313" key="13">
    <source>
        <dbReference type="Proteomes" id="UP000190395"/>
    </source>
</evidence>
<organism evidence="12 13">
    <name type="scientific">Treponema berlinense</name>
    <dbReference type="NCBI Taxonomy" id="225004"/>
    <lineage>
        <taxon>Bacteria</taxon>
        <taxon>Pseudomonadati</taxon>
        <taxon>Spirochaetota</taxon>
        <taxon>Spirochaetia</taxon>
        <taxon>Spirochaetales</taxon>
        <taxon>Treponemataceae</taxon>
        <taxon>Treponema</taxon>
    </lineage>
</organism>
<dbReference type="InterPro" id="IPR014001">
    <property type="entry name" value="Helicase_ATP-bd"/>
</dbReference>
<dbReference type="SUPFAM" id="SSF52540">
    <property type="entry name" value="P-loop containing nucleoside triphosphate hydrolases"/>
    <property type="match status" value="1"/>
</dbReference>
<dbReference type="PANTHER" id="PTHR13710:SF105">
    <property type="entry name" value="ATP-DEPENDENT DNA HELICASE Q1"/>
    <property type="match status" value="1"/>
</dbReference>
<evidence type="ECO:0000256" key="7">
    <source>
        <dbReference type="ARBA" id="ARBA00023235"/>
    </source>
</evidence>
<evidence type="ECO:0000256" key="4">
    <source>
        <dbReference type="ARBA" id="ARBA00022806"/>
    </source>
</evidence>
<evidence type="ECO:0000256" key="1">
    <source>
        <dbReference type="ARBA" id="ARBA00005446"/>
    </source>
</evidence>
<evidence type="ECO:0000256" key="6">
    <source>
        <dbReference type="ARBA" id="ARBA00023125"/>
    </source>
</evidence>
<dbReference type="Gene3D" id="3.40.50.300">
    <property type="entry name" value="P-loop containing nucleotide triphosphate hydrolases"/>
    <property type="match status" value="2"/>
</dbReference>
<keyword evidence="13" id="KW-1185">Reference proteome</keyword>
<dbReference type="InterPro" id="IPR004589">
    <property type="entry name" value="DNA_helicase_ATP-dep_RecQ"/>
</dbReference>
<dbReference type="GeneID" id="303367175"/>
<dbReference type="GO" id="GO:0016787">
    <property type="term" value="F:hydrolase activity"/>
    <property type="evidence" value="ECO:0007669"/>
    <property type="project" value="UniProtKB-KW"/>
</dbReference>
<dbReference type="CDD" id="cd17920">
    <property type="entry name" value="DEXHc_RecQ"/>
    <property type="match status" value="1"/>
</dbReference>
<dbReference type="PROSITE" id="PS51192">
    <property type="entry name" value="HELICASE_ATP_BIND_1"/>
    <property type="match status" value="1"/>
</dbReference>
<dbReference type="Pfam" id="PF00270">
    <property type="entry name" value="DEAD"/>
    <property type="match status" value="1"/>
</dbReference>
<comment type="similarity">
    <text evidence="1">Belongs to the helicase family. RecQ subfamily.</text>
</comment>
<evidence type="ECO:0000256" key="3">
    <source>
        <dbReference type="ARBA" id="ARBA00022801"/>
    </source>
</evidence>
<dbReference type="EC" id="5.6.2.4" evidence="9"/>
<dbReference type="SMART" id="SM00487">
    <property type="entry name" value="DEXDc"/>
    <property type="match status" value="1"/>
</dbReference>
<evidence type="ECO:0000259" key="10">
    <source>
        <dbReference type="PROSITE" id="PS51192"/>
    </source>
</evidence>
<reference evidence="12 13" key="1">
    <citation type="submission" date="2017-02" db="EMBL/GenBank/DDBJ databases">
        <authorList>
            <person name="Peterson S.W."/>
        </authorList>
    </citation>
    <scope>NUCLEOTIDE SEQUENCE [LARGE SCALE GENOMIC DNA]</scope>
    <source>
        <strain evidence="12 13">ATCC BAA-909</strain>
    </source>
</reference>
<keyword evidence="2" id="KW-0547">Nucleotide-binding</keyword>
<dbReference type="GO" id="GO:0003677">
    <property type="term" value="F:DNA binding"/>
    <property type="evidence" value="ECO:0007669"/>
    <property type="project" value="UniProtKB-KW"/>
</dbReference>
<dbReference type="EMBL" id="FUXC01000004">
    <property type="protein sequence ID" value="SJZ67988.1"/>
    <property type="molecule type" value="Genomic_DNA"/>
</dbReference>
<dbReference type="GO" id="GO:0006281">
    <property type="term" value="P:DNA repair"/>
    <property type="evidence" value="ECO:0007669"/>
    <property type="project" value="TreeGrafter"/>
</dbReference>
<dbReference type="InterPro" id="IPR027417">
    <property type="entry name" value="P-loop_NTPase"/>
</dbReference>
<dbReference type="Proteomes" id="UP000190395">
    <property type="component" value="Unassembled WGS sequence"/>
</dbReference>
<dbReference type="GO" id="GO:0009378">
    <property type="term" value="F:four-way junction helicase activity"/>
    <property type="evidence" value="ECO:0007669"/>
    <property type="project" value="TreeGrafter"/>
</dbReference>
<proteinExistence type="inferred from homology"/>
<evidence type="ECO:0000259" key="11">
    <source>
        <dbReference type="PROSITE" id="PS51194"/>
    </source>
</evidence>
<dbReference type="GO" id="GO:0005737">
    <property type="term" value="C:cytoplasm"/>
    <property type="evidence" value="ECO:0007669"/>
    <property type="project" value="TreeGrafter"/>
</dbReference>
<evidence type="ECO:0000256" key="9">
    <source>
        <dbReference type="ARBA" id="ARBA00034808"/>
    </source>
</evidence>
<dbReference type="NCBIfam" id="TIGR00614">
    <property type="entry name" value="recQ_fam"/>
    <property type="match status" value="1"/>
</dbReference>
<feature type="domain" description="Helicase ATP-binding" evidence="10">
    <location>
        <begin position="72"/>
        <end position="240"/>
    </location>
</feature>
<dbReference type="RefSeq" id="WP_159443488.1">
    <property type="nucleotide sequence ID" value="NZ_FUXC01000004.1"/>
</dbReference>
<keyword evidence="3" id="KW-0378">Hydrolase</keyword>
<evidence type="ECO:0000313" key="12">
    <source>
        <dbReference type="EMBL" id="SJZ67988.1"/>
    </source>
</evidence>
<dbReference type="GO" id="GO:0006310">
    <property type="term" value="P:DNA recombination"/>
    <property type="evidence" value="ECO:0007669"/>
    <property type="project" value="InterPro"/>
</dbReference>
<sequence>MAEKEIFIEGEDFPAQSFDEEEFFYCDEATLAAQKSFGIKFLFPWQRLVIANILDSSGAENKDFEIDGQINENDGVCRGKQIVLLPTGAGKSLCFLTPALLLDGPTLVMYPLLALMADQQRRMQEGSLSCVVFKGGQTQEEREENFRKIECGQARVILANPEVLQNEKIICRLKKCGIAHIAIDEAHCVSEWGDSFRPAYLTLGKIIKELGVKTVTAFTATASPPVLARVNEVLFDGNAHLVQSSADRANIHYEVRYAYAKKKAVLKACIELKKPMIVFCSSRRKTEDTARLLTAYFGSEKAKFYHAGMTKEEKLAVEKWFFDSEDGILAATCAYGMGMDKGNIYTVVHLDAPEHIENFIQEAGRAGRKGDDVKSVLIWSHKDQAKWRQAQKNSREKVMGDFANSKICRREFMMNYLTGEQVICSGCDICDAQKSGKKIDYRADDAEFAFKFIKRNRRLFTKDETVNILTQKFNLRDRDFFKENVWEARDMQEILTQLFDSKKIKKLGGFWENHLDIKAEKPRFLFRRFLTAKSIHRLYFLRRNFRHFQKKLEELRQLLS</sequence>
<keyword evidence="5" id="KW-0067">ATP-binding</keyword>